<dbReference type="OrthoDB" id="3389160at2"/>
<evidence type="ECO:0000313" key="4">
    <source>
        <dbReference type="EMBL" id="RKF17404.1"/>
    </source>
</evidence>
<evidence type="ECO:0000313" key="5">
    <source>
        <dbReference type="Proteomes" id="UP000286482"/>
    </source>
</evidence>
<name>A0A420E9Q7_9ALTE</name>
<dbReference type="InterPro" id="IPR016181">
    <property type="entry name" value="Acyl_CoA_acyltransferase"/>
</dbReference>
<dbReference type="CDD" id="cd04301">
    <property type="entry name" value="NAT_SF"/>
    <property type="match status" value="1"/>
</dbReference>
<organism evidence="4 5">
    <name type="scientific">Alginatibacterium sediminis</name>
    <dbReference type="NCBI Taxonomy" id="2164068"/>
    <lineage>
        <taxon>Bacteria</taxon>
        <taxon>Pseudomonadati</taxon>
        <taxon>Pseudomonadota</taxon>
        <taxon>Gammaproteobacteria</taxon>
        <taxon>Alteromonadales</taxon>
        <taxon>Alteromonadaceae</taxon>
        <taxon>Alginatibacterium</taxon>
    </lineage>
</organism>
<dbReference type="RefSeq" id="WP_120355428.1">
    <property type="nucleotide sequence ID" value="NZ_RAQO01000007.1"/>
</dbReference>
<dbReference type="AlphaFoldDB" id="A0A420E9Q7"/>
<sequence>MDIIEVSSIEGIEPQLQDLLVNCIEDGASLGFLTPSNQDEVKSYWHSVEQGLQNSSRKLFVALHEQQVLGTVQLALCSKANGSHRGEVEKLMVNTQARGQGIARQLMQLMEEHAAEIGLSLLVLDTRFGDVASTLYRNNNYIEAGSIPQFARSSSGELEATVYFYKLL</sequence>
<dbReference type="InterPro" id="IPR050832">
    <property type="entry name" value="Bact_Acetyltransf"/>
</dbReference>
<reference evidence="4 5" key="1">
    <citation type="submission" date="2018-09" db="EMBL/GenBank/DDBJ databases">
        <authorList>
            <person name="Wang Z."/>
        </authorList>
    </citation>
    <scope>NUCLEOTIDE SEQUENCE [LARGE SCALE GENOMIC DNA]</scope>
    <source>
        <strain evidence="4 5">ALS 81</strain>
    </source>
</reference>
<dbReference type="Pfam" id="PF00583">
    <property type="entry name" value="Acetyltransf_1"/>
    <property type="match status" value="1"/>
</dbReference>
<keyword evidence="1 4" id="KW-0808">Transferase</keyword>
<keyword evidence="5" id="KW-1185">Reference proteome</keyword>
<dbReference type="Proteomes" id="UP000286482">
    <property type="component" value="Unassembled WGS sequence"/>
</dbReference>
<dbReference type="InterPro" id="IPR000182">
    <property type="entry name" value="GNAT_dom"/>
</dbReference>
<evidence type="ECO:0000259" key="3">
    <source>
        <dbReference type="PROSITE" id="PS51186"/>
    </source>
</evidence>
<evidence type="ECO:0000256" key="1">
    <source>
        <dbReference type="ARBA" id="ARBA00022679"/>
    </source>
</evidence>
<dbReference type="Gene3D" id="3.40.630.30">
    <property type="match status" value="1"/>
</dbReference>
<dbReference type="GO" id="GO:0016747">
    <property type="term" value="F:acyltransferase activity, transferring groups other than amino-acyl groups"/>
    <property type="evidence" value="ECO:0007669"/>
    <property type="project" value="InterPro"/>
</dbReference>
<dbReference type="EMBL" id="RAQO01000007">
    <property type="protein sequence ID" value="RKF17404.1"/>
    <property type="molecule type" value="Genomic_DNA"/>
</dbReference>
<feature type="domain" description="N-acetyltransferase" evidence="3">
    <location>
        <begin position="19"/>
        <end position="168"/>
    </location>
</feature>
<protein>
    <submittedName>
        <fullName evidence="4">GNAT family N-acetyltransferase</fullName>
    </submittedName>
</protein>
<accession>A0A420E9Q7</accession>
<dbReference type="PROSITE" id="PS51186">
    <property type="entry name" value="GNAT"/>
    <property type="match status" value="1"/>
</dbReference>
<keyword evidence="2" id="KW-0012">Acyltransferase</keyword>
<dbReference type="PANTHER" id="PTHR43877">
    <property type="entry name" value="AMINOALKYLPHOSPHONATE N-ACETYLTRANSFERASE-RELATED-RELATED"/>
    <property type="match status" value="1"/>
</dbReference>
<dbReference type="PANTHER" id="PTHR43877:SF2">
    <property type="entry name" value="AMINOALKYLPHOSPHONATE N-ACETYLTRANSFERASE-RELATED"/>
    <property type="match status" value="1"/>
</dbReference>
<proteinExistence type="predicted"/>
<dbReference type="SUPFAM" id="SSF55729">
    <property type="entry name" value="Acyl-CoA N-acyltransferases (Nat)"/>
    <property type="match status" value="1"/>
</dbReference>
<comment type="caution">
    <text evidence="4">The sequence shown here is derived from an EMBL/GenBank/DDBJ whole genome shotgun (WGS) entry which is preliminary data.</text>
</comment>
<evidence type="ECO:0000256" key="2">
    <source>
        <dbReference type="ARBA" id="ARBA00023315"/>
    </source>
</evidence>
<gene>
    <name evidence="4" type="ORF">DBZ36_13170</name>
</gene>